<reference evidence="1" key="1">
    <citation type="submission" date="2017-04" db="EMBL/GenBank/DDBJ databases">
        <title>Unveiling RNA virosphere associated with marine microorganisms.</title>
        <authorList>
            <person name="Urayama S."/>
            <person name="Takaki Y."/>
            <person name="Nishi S."/>
            <person name="Yoshida Y."/>
            <person name="Deguchi S."/>
            <person name="Takai K."/>
            <person name="Nunoura T."/>
        </authorList>
    </citation>
    <scope>NUCLEOTIDE SEQUENCE</scope>
</reference>
<evidence type="ECO:0000313" key="1">
    <source>
        <dbReference type="EMBL" id="GBH22200.1"/>
    </source>
</evidence>
<accession>A0A2V0RMJ6</accession>
<name>A0A2V0RMJ6_9ZZZZ</name>
<sequence>MQASIDYSNVSKLTANNLRNSLKRLHTTSYVLSIRPTDMDPNAILMGKSHSKIFCINVDDVGKTMNKYKWDDRKIHAYISAVSQTPEHPQRANVPPQFCNPPHYPAIHPETTSINYDNVTFYNNSWGYSWEKWKQAVDKPAVYWTKEKHKDDPFTRAFNTIPSTRMAVQRVYEDVKTIQQLSDEIISYIREHQNKAQVHIWIQGTLTDKNGSYRPGDVISYVRKELQRRGTNPGDVSYYSYWSDSRPQDIGVAYGNRRPFRMPIIPWRTSNMGMLKFGNANLNPQLFPASTIQTRGLINAKHRLPDNARYSNYSEFVKLIPMSLPPKFDYYWMQVGENEYVMREYREVMQRTASPMVIVLPAGSGKTTIASNSDILVDIDDVFEQSNKHDTMKDLIYSALEGSDFRGHPAVLGTKRGFLTRSEKIALVDEGMPFFVDGTYPHMFPDSELDKLTKFTSVHAASGEFQGKNFDDQTDEKPHKVDDIYTHEGERYIILDHSDKNDFTRQTREHFEHKLSDGEGSWSRVEKLQTSMFMEHLRNSEDAMRKIYLIHSDDQFDATLKPKILFSAKPTEEEITITANERGEGDHHWKTATLMNWHTSDAPIMTRNEIAEEVTKIATAETLDGFATLYEVEDSSFFLGLGSVVTSSHRYFSIGRSPSNLLEQFLRKESGKEDLSGHMFASVLAFKSHFLWYLEEIAINMEKSTTIYAFPFKEPKGKQYHSINEYRDSVVYMERKLLPEYPHYARDNVIICKELVRSFN</sequence>
<dbReference type="EMBL" id="BDQA01000765">
    <property type="protein sequence ID" value="GBH22200.1"/>
    <property type="molecule type" value="Genomic_RNA"/>
</dbReference>
<comment type="caution">
    <text evidence="1">The sequence shown here is derived from an EMBL/GenBank/DDBJ whole genome shotgun (WGS) entry which is preliminary data.</text>
</comment>
<proteinExistence type="predicted"/>
<dbReference type="AlphaFoldDB" id="A0A2V0RMJ6"/>
<organism evidence="1">
    <name type="scientific">viral metagenome</name>
    <dbReference type="NCBI Taxonomy" id="1070528"/>
    <lineage>
        <taxon>unclassified sequences</taxon>
        <taxon>metagenomes</taxon>
        <taxon>organismal metagenomes</taxon>
    </lineage>
</organism>
<protein>
    <submittedName>
        <fullName evidence="1">VP7</fullName>
    </submittedName>
</protein>